<name>A0AAD7DV81_MYCRO</name>
<dbReference type="AlphaFoldDB" id="A0AAD7DV81"/>
<evidence type="ECO:0000313" key="2">
    <source>
        <dbReference type="Proteomes" id="UP001221757"/>
    </source>
</evidence>
<keyword evidence="2" id="KW-1185">Reference proteome</keyword>
<evidence type="ECO:0000313" key="1">
    <source>
        <dbReference type="EMBL" id="KAJ7699019.1"/>
    </source>
</evidence>
<reference evidence="1" key="1">
    <citation type="submission" date="2023-03" db="EMBL/GenBank/DDBJ databases">
        <title>Massive genome expansion in bonnet fungi (Mycena s.s.) driven by repeated elements and novel gene families across ecological guilds.</title>
        <authorList>
            <consortium name="Lawrence Berkeley National Laboratory"/>
            <person name="Harder C.B."/>
            <person name="Miyauchi S."/>
            <person name="Viragh M."/>
            <person name="Kuo A."/>
            <person name="Thoen E."/>
            <person name="Andreopoulos B."/>
            <person name="Lu D."/>
            <person name="Skrede I."/>
            <person name="Drula E."/>
            <person name="Henrissat B."/>
            <person name="Morin E."/>
            <person name="Kohler A."/>
            <person name="Barry K."/>
            <person name="LaButti K."/>
            <person name="Morin E."/>
            <person name="Salamov A."/>
            <person name="Lipzen A."/>
            <person name="Mereny Z."/>
            <person name="Hegedus B."/>
            <person name="Baldrian P."/>
            <person name="Stursova M."/>
            <person name="Weitz H."/>
            <person name="Taylor A."/>
            <person name="Grigoriev I.V."/>
            <person name="Nagy L.G."/>
            <person name="Martin F."/>
            <person name="Kauserud H."/>
        </authorList>
    </citation>
    <scope>NUCLEOTIDE SEQUENCE</scope>
    <source>
        <strain evidence="1">CBHHK067</strain>
    </source>
</reference>
<protein>
    <submittedName>
        <fullName evidence="1">Uncharacterized protein</fullName>
    </submittedName>
</protein>
<proteinExistence type="predicted"/>
<organism evidence="1 2">
    <name type="scientific">Mycena rosella</name>
    <name type="common">Pink bonnet</name>
    <name type="synonym">Agaricus rosellus</name>
    <dbReference type="NCBI Taxonomy" id="1033263"/>
    <lineage>
        <taxon>Eukaryota</taxon>
        <taxon>Fungi</taxon>
        <taxon>Dikarya</taxon>
        <taxon>Basidiomycota</taxon>
        <taxon>Agaricomycotina</taxon>
        <taxon>Agaricomycetes</taxon>
        <taxon>Agaricomycetidae</taxon>
        <taxon>Agaricales</taxon>
        <taxon>Marasmiineae</taxon>
        <taxon>Mycenaceae</taxon>
        <taxon>Mycena</taxon>
    </lineage>
</organism>
<sequence length="229" mass="25196">MVNPLHPSQAFAHPATGSIRPLFGAPVEDLPQSVVQILVQWNTIVDKDPALGVQMFKKGSLVYVESDTPEPAVYYDDPTKREATEPVRLHPALQMPSISYTIGSGLDGVFFESDVDEEPKLVNLAIANDFVSIPMVTTLKINHEIKIPSGKSVPNCAGLLTFTVKNSEGVRVVDFFSQIEAELDRPLQGRYGATKWKRAYDIDLVNYEGAHELFRKAQTLLSVAMNPSG</sequence>
<comment type="caution">
    <text evidence="1">The sequence shown here is derived from an EMBL/GenBank/DDBJ whole genome shotgun (WGS) entry which is preliminary data.</text>
</comment>
<gene>
    <name evidence="1" type="ORF">B0H17DRAFT_1257991</name>
</gene>
<dbReference type="Proteomes" id="UP001221757">
    <property type="component" value="Unassembled WGS sequence"/>
</dbReference>
<dbReference type="EMBL" id="JARKIE010000024">
    <property type="protein sequence ID" value="KAJ7699019.1"/>
    <property type="molecule type" value="Genomic_DNA"/>
</dbReference>
<accession>A0AAD7DV81</accession>